<name>A0A6J5KRW7_9CAUD</name>
<organism evidence="1">
    <name type="scientific">uncultured Caudovirales phage</name>
    <dbReference type="NCBI Taxonomy" id="2100421"/>
    <lineage>
        <taxon>Viruses</taxon>
        <taxon>Duplodnaviria</taxon>
        <taxon>Heunggongvirae</taxon>
        <taxon>Uroviricota</taxon>
        <taxon>Caudoviricetes</taxon>
        <taxon>Peduoviridae</taxon>
        <taxon>Maltschvirus</taxon>
        <taxon>Maltschvirus maltsch</taxon>
    </lineage>
</organism>
<protein>
    <submittedName>
        <fullName evidence="1">Uncharacterized protein</fullName>
    </submittedName>
</protein>
<sequence length="232" mass="26927">MVLYHHLGLGDHFICNGLVNYFSEHHHVHLPCKIQYLTTIKSLYQDNHNVTVFPIFRESDDVLIYANTFKLPLTTVGFQNLGEYGTVWYRSFYRQHNIPYDYRYEKFTIPRASPNANTLFDSLRLDEPYIVIHDTSGSNSTGYTMNIDRSINRVVKIDPTCSHNLLDWITIIRNASEIHVVPSSVFCLVDSIASSLTARLYYHDIRIGTGILYSDIERPGTNWKVITYDRQL</sequence>
<evidence type="ECO:0000313" key="1">
    <source>
        <dbReference type="EMBL" id="CAB4122979.1"/>
    </source>
</evidence>
<reference evidence="1" key="1">
    <citation type="submission" date="2020-04" db="EMBL/GenBank/DDBJ databases">
        <authorList>
            <person name="Chiriac C."/>
            <person name="Salcher M."/>
            <person name="Ghai R."/>
            <person name="Kavagutti S V."/>
        </authorList>
    </citation>
    <scope>NUCLEOTIDE SEQUENCE</scope>
</reference>
<dbReference type="EMBL" id="LR796167">
    <property type="protein sequence ID" value="CAB4122979.1"/>
    <property type="molecule type" value="Genomic_DNA"/>
</dbReference>
<accession>A0A6J5KRW7</accession>
<proteinExistence type="predicted"/>
<gene>
    <name evidence="1" type="ORF">UFOVP29_138</name>
</gene>